<sequence>MSTPKHVHHRVGEWLPKDHRFLESWLDKKIQTVHERDRSPEEFHPVIQEFQQLIETNPELYMVFHQMFEEIPNKPPYNDDPTGKPQVRDYMTMLRLFDLIITEAPSFEDGKFVAVPVAAILDWPMGTAGGLTAFMDPRVNLMLHKMFDVWASFLTSSNSRYVLTTETHGWFGPSATAAIPNFPDTFICDPDAQYHGFKSWDDFFTRRFRDGVRPVQFPDNDSIVNAACESTVYNIASDIKAIDKFWLKGEPYSLNHMLHGDPLAPKFVGGTLFQGFLSALNYHRWHSPVNGKIVKTVMVPGTYYAESPALGFSAPEGPDPSGLNRSQSFLTTVAARALIFIEATNPKIGLMCFMAVGMVEVSTCEITVKHGQSVKKGDQLGMFHFGGSTHCLVFRPETKITFNPDYPIGAKAPLNAAIATVDG</sequence>
<feature type="domain" description="L-tryptophan decarboxylase PsiD-like" evidence="3">
    <location>
        <begin position="44"/>
        <end position="177"/>
    </location>
</feature>
<dbReference type="Pfam" id="PF02666">
    <property type="entry name" value="PS_Dcarbxylase"/>
    <property type="match status" value="1"/>
</dbReference>
<reference evidence="5" key="1">
    <citation type="journal article" date="2014" name="Proc. Natl. Acad. Sci. U.S.A.">
        <title>Extensive sampling of basidiomycete genomes demonstrates inadequacy of the white-rot/brown-rot paradigm for wood decay fungi.</title>
        <authorList>
            <person name="Riley R."/>
            <person name="Salamov A.A."/>
            <person name="Brown D.W."/>
            <person name="Nagy L.G."/>
            <person name="Floudas D."/>
            <person name="Held B.W."/>
            <person name="Levasseur A."/>
            <person name="Lombard V."/>
            <person name="Morin E."/>
            <person name="Otillar R."/>
            <person name="Lindquist E.A."/>
            <person name="Sun H."/>
            <person name="LaButti K.M."/>
            <person name="Schmutz J."/>
            <person name="Jabbour D."/>
            <person name="Luo H."/>
            <person name="Baker S.E."/>
            <person name="Pisabarro A.G."/>
            <person name="Walton J.D."/>
            <person name="Blanchette R.A."/>
            <person name="Henrissat B."/>
            <person name="Martin F."/>
            <person name="Cullen D."/>
            <person name="Hibbett D.S."/>
            <person name="Grigoriev I.V."/>
        </authorList>
    </citation>
    <scope>NUCLEOTIDE SEQUENCE [LARGE SCALE GENOMIC DNA]</scope>
    <source>
        <strain evidence="5">CBS 339.88</strain>
    </source>
</reference>
<organism evidence="4 5">
    <name type="scientific">Galerina marginata (strain CBS 339.88)</name>
    <dbReference type="NCBI Taxonomy" id="685588"/>
    <lineage>
        <taxon>Eukaryota</taxon>
        <taxon>Fungi</taxon>
        <taxon>Dikarya</taxon>
        <taxon>Basidiomycota</taxon>
        <taxon>Agaricomycotina</taxon>
        <taxon>Agaricomycetes</taxon>
        <taxon>Agaricomycetidae</taxon>
        <taxon>Agaricales</taxon>
        <taxon>Agaricineae</taxon>
        <taxon>Strophariaceae</taxon>
        <taxon>Galerina</taxon>
    </lineage>
</organism>
<dbReference type="InterPro" id="IPR003817">
    <property type="entry name" value="PS_Dcarbxylase"/>
</dbReference>
<evidence type="ECO:0000256" key="1">
    <source>
        <dbReference type="ARBA" id="ARBA00022793"/>
    </source>
</evidence>
<dbReference type="InterPro" id="IPR022237">
    <property type="entry name" value="PsiD-like"/>
</dbReference>
<dbReference type="PANTHER" id="PTHR10067">
    <property type="entry name" value="PHOSPHATIDYLSERINE DECARBOXYLASE"/>
    <property type="match status" value="1"/>
</dbReference>
<proteinExistence type="predicted"/>
<dbReference type="AlphaFoldDB" id="A0A067SET5"/>
<evidence type="ECO:0000259" key="3">
    <source>
        <dbReference type="Pfam" id="PF12588"/>
    </source>
</evidence>
<dbReference type="Pfam" id="PF12588">
    <property type="entry name" value="PSDC"/>
    <property type="match status" value="1"/>
</dbReference>
<dbReference type="STRING" id="685588.A0A067SET5"/>
<dbReference type="GO" id="GO:0005739">
    <property type="term" value="C:mitochondrion"/>
    <property type="evidence" value="ECO:0007669"/>
    <property type="project" value="TreeGrafter"/>
</dbReference>
<evidence type="ECO:0000256" key="2">
    <source>
        <dbReference type="ARBA" id="ARBA00023239"/>
    </source>
</evidence>
<evidence type="ECO:0000313" key="5">
    <source>
        <dbReference type="Proteomes" id="UP000027222"/>
    </source>
</evidence>
<dbReference type="OrthoDB" id="5973539at2759"/>
<protein>
    <recommendedName>
        <fullName evidence="3">L-tryptophan decarboxylase PsiD-like domain-containing protein</fullName>
    </recommendedName>
</protein>
<dbReference type="GO" id="GO:0006646">
    <property type="term" value="P:phosphatidylethanolamine biosynthetic process"/>
    <property type="evidence" value="ECO:0007669"/>
    <property type="project" value="TreeGrafter"/>
</dbReference>
<dbReference type="Proteomes" id="UP000027222">
    <property type="component" value="Unassembled WGS sequence"/>
</dbReference>
<dbReference type="GO" id="GO:0004609">
    <property type="term" value="F:phosphatidylserine decarboxylase activity"/>
    <property type="evidence" value="ECO:0007669"/>
    <property type="project" value="InterPro"/>
</dbReference>
<keyword evidence="2" id="KW-0456">Lyase</keyword>
<dbReference type="PANTHER" id="PTHR10067:SF9">
    <property type="entry name" value="PHOSPHATIDYLSERINE DECARBOXYLASE FAMILY PROTEIN (AFU_ORTHOLOGUE AFUA_7G01730)"/>
    <property type="match status" value="1"/>
</dbReference>
<name>A0A067SET5_GALM3</name>
<dbReference type="HOGENOM" id="CLU_033450_1_0_1"/>
<keyword evidence="1" id="KW-0210">Decarboxylase</keyword>
<keyword evidence="5" id="KW-1185">Reference proteome</keyword>
<dbReference type="EMBL" id="KL142407">
    <property type="protein sequence ID" value="KDR68487.1"/>
    <property type="molecule type" value="Genomic_DNA"/>
</dbReference>
<evidence type="ECO:0000313" key="4">
    <source>
        <dbReference type="EMBL" id="KDR68487.1"/>
    </source>
</evidence>
<gene>
    <name evidence="4" type="ORF">GALMADRAFT_282963</name>
</gene>
<accession>A0A067SET5</accession>